<evidence type="ECO:0000313" key="2">
    <source>
        <dbReference type="EMBL" id="EIE75784.1"/>
    </source>
</evidence>
<dbReference type="GeneID" id="93607460"/>
<proteinExistence type="predicted"/>
<feature type="compositionally biased region" description="Polar residues" evidence="1">
    <location>
        <begin position="273"/>
        <end position="286"/>
    </location>
</feature>
<organism evidence="2 3">
    <name type="scientific">Rhizopus delemar (strain RA 99-880 / ATCC MYA-4621 / FGSC 9543 / NRRL 43880)</name>
    <name type="common">Mucormycosis agent</name>
    <name type="synonym">Rhizopus arrhizus var. delemar</name>
    <dbReference type="NCBI Taxonomy" id="246409"/>
    <lineage>
        <taxon>Eukaryota</taxon>
        <taxon>Fungi</taxon>
        <taxon>Fungi incertae sedis</taxon>
        <taxon>Mucoromycota</taxon>
        <taxon>Mucoromycotina</taxon>
        <taxon>Mucoromycetes</taxon>
        <taxon>Mucorales</taxon>
        <taxon>Mucorineae</taxon>
        <taxon>Rhizopodaceae</taxon>
        <taxon>Rhizopus</taxon>
    </lineage>
</organism>
<evidence type="ECO:0000256" key="1">
    <source>
        <dbReference type="SAM" id="MobiDB-lite"/>
    </source>
</evidence>
<dbReference type="InParanoid" id="I1BHV4"/>
<sequence length="286" mass="32485">MYSLVHCKAQATQPAPDTDKIDIPDEAPTSSHNQQDYIQPLCQTVERLTSELLQARLEIKILQARLDHLPPTPPDHLSSQNFPTLQESQTRSTAFLDAPWNNPAKLQAIKQPSLQQREQRRQQREAAAARFFNLPRQIKVLHTCTSPRRPTSLLELCELRSENLDGDILADPKYSHLTPSERDIIASEIQQTRLERALQHIRPPVKFAVARLFLEKQWISKSAFDALSTERTQPQIASIFKQNTAPATQATFFTNTDTDNDSIMRYQRDDPIQNLSSSGATTSPRL</sequence>
<name>I1BHV4_RHIO9</name>
<dbReference type="VEuPathDB" id="FungiDB:RO3G_00488"/>
<feature type="region of interest" description="Disordered" evidence="1">
    <location>
        <begin position="70"/>
        <end position="91"/>
    </location>
</feature>
<feature type="region of interest" description="Disordered" evidence="1">
    <location>
        <begin position="1"/>
        <end position="35"/>
    </location>
</feature>
<reference evidence="2 3" key="1">
    <citation type="journal article" date="2009" name="PLoS Genet.">
        <title>Genomic analysis of the basal lineage fungus Rhizopus oryzae reveals a whole-genome duplication.</title>
        <authorList>
            <person name="Ma L.-J."/>
            <person name="Ibrahim A.S."/>
            <person name="Skory C."/>
            <person name="Grabherr M.G."/>
            <person name="Burger G."/>
            <person name="Butler M."/>
            <person name="Elias M."/>
            <person name="Idnurm A."/>
            <person name="Lang B.F."/>
            <person name="Sone T."/>
            <person name="Abe A."/>
            <person name="Calvo S.E."/>
            <person name="Corrochano L.M."/>
            <person name="Engels R."/>
            <person name="Fu J."/>
            <person name="Hansberg W."/>
            <person name="Kim J.-M."/>
            <person name="Kodira C.D."/>
            <person name="Koehrsen M.J."/>
            <person name="Liu B."/>
            <person name="Miranda-Saavedra D."/>
            <person name="O'Leary S."/>
            <person name="Ortiz-Castellanos L."/>
            <person name="Poulter R."/>
            <person name="Rodriguez-Romero J."/>
            <person name="Ruiz-Herrera J."/>
            <person name="Shen Y.-Q."/>
            <person name="Zeng Q."/>
            <person name="Galagan J."/>
            <person name="Birren B.W."/>
            <person name="Cuomo C.A."/>
            <person name="Wickes B.L."/>
        </authorList>
    </citation>
    <scope>NUCLEOTIDE SEQUENCE [LARGE SCALE GENOMIC DNA]</scope>
    <source>
        <strain evidence="3">RA 99-880 / ATCC MYA-4621 / FGSC 9543 / NRRL 43880</strain>
    </source>
</reference>
<feature type="compositionally biased region" description="Polar residues" evidence="1">
    <location>
        <begin position="78"/>
        <end position="91"/>
    </location>
</feature>
<evidence type="ECO:0000313" key="3">
    <source>
        <dbReference type="Proteomes" id="UP000009138"/>
    </source>
</evidence>
<dbReference type="AlphaFoldDB" id="I1BHV4"/>
<gene>
    <name evidence="2" type="ORF">RO3G_00488</name>
</gene>
<accession>I1BHV4</accession>
<dbReference type="RefSeq" id="XP_067511180.1">
    <property type="nucleotide sequence ID" value="XM_067655079.1"/>
</dbReference>
<feature type="region of interest" description="Disordered" evidence="1">
    <location>
        <begin position="252"/>
        <end position="286"/>
    </location>
</feature>
<keyword evidence="3" id="KW-1185">Reference proteome</keyword>
<dbReference type="EMBL" id="CH476732">
    <property type="protein sequence ID" value="EIE75784.1"/>
    <property type="molecule type" value="Genomic_DNA"/>
</dbReference>
<protein>
    <submittedName>
        <fullName evidence="2">Uncharacterized protein</fullName>
    </submittedName>
</protein>
<dbReference type="Proteomes" id="UP000009138">
    <property type="component" value="Unassembled WGS sequence"/>
</dbReference>